<protein>
    <recommendedName>
        <fullName evidence="4">IQ domain-containing protein C</fullName>
    </recommendedName>
</protein>
<dbReference type="EMBL" id="CAXITT010001172">
    <property type="protein sequence ID" value="CAL1548099.1"/>
    <property type="molecule type" value="Genomic_DNA"/>
</dbReference>
<name>A0AAV2ILT3_LYMST</name>
<evidence type="ECO:0000313" key="3">
    <source>
        <dbReference type="Proteomes" id="UP001497497"/>
    </source>
</evidence>
<evidence type="ECO:0008006" key="4">
    <source>
        <dbReference type="Google" id="ProtNLM"/>
    </source>
</evidence>
<dbReference type="CDD" id="cd23767">
    <property type="entry name" value="IQCD"/>
    <property type="match status" value="1"/>
</dbReference>
<dbReference type="Pfam" id="PF00612">
    <property type="entry name" value="IQ"/>
    <property type="match status" value="1"/>
</dbReference>
<evidence type="ECO:0000256" key="1">
    <source>
        <dbReference type="SAM" id="MobiDB-lite"/>
    </source>
</evidence>
<feature type="region of interest" description="Disordered" evidence="1">
    <location>
        <begin position="116"/>
        <end position="143"/>
    </location>
</feature>
<proteinExistence type="predicted"/>
<comment type="caution">
    <text evidence="2">The sequence shown here is derived from an EMBL/GenBank/DDBJ whole genome shotgun (WGS) entry which is preliminary data.</text>
</comment>
<dbReference type="Proteomes" id="UP001497497">
    <property type="component" value="Unassembled WGS sequence"/>
</dbReference>
<gene>
    <name evidence="2" type="ORF">GSLYS_00021416001</name>
</gene>
<organism evidence="2 3">
    <name type="scientific">Lymnaea stagnalis</name>
    <name type="common">Great pond snail</name>
    <name type="synonym">Helix stagnalis</name>
    <dbReference type="NCBI Taxonomy" id="6523"/>
    <lineage>
        <taxon>Eukaryota</taxon>
        <taxon>Metazoa</taxon>
        <taxon>Spiralia</taxon>
        <taxon>Lophotrochozoa</taxon>
        <taxon>Mollusca</taxon>
        <taxon>Gastropoda</taxon>
        <taxon>Heterobranchia</taxon>
        <taxon>Euthyneura</taxon>
        <taxon>Panpulmonata</taxon>
        <taxon>Hygrophila</taxon>
        <taxon>Lymnaeoidea</taxon>
        <taxon>Lymnaeidae</taxon>
        <taxon>Lymnaea</taxon>
    </lineage>
</organism>
<sequence length="321" mass="36460">MAAIDGFDSYSYYESLVNNVIKIQALLRGHLVRKQISQLRHLYDDIVQNIDGQEMEVIWTNSILVHPIVRKCRKTQRVSATLPVNKVNGINEVLENLETITHVSVPENIQILPVLKGQDRSDPQISPKILPSDPEKSSSKQKRNCVSIEVQIDSFELDDCTRKAFTKAEHKMESTQMQCQSLTEVQNVSMGTALHDKSGVEMSKTNCRSVNESCSKSFGGSLPDLPSAPEGETIPLNEVHNKEMLPFDELPILDSHTRVEEEQEKERRKRKVSLADSALYNLPESKEDLQNIKNTLAMELLWVQQAINSRKHYMRLKQGLQ</sequence>
<dbReference type="PROSITE" id="PS50096">
    <property type="entry name" value="IQ"/>
    <property type="match status" value="1"/>
</dbReference>
<dbReference type="PANTHER" id="PTHR16049:SF8">
    <property type="entry name" value="IQ DOMAIN-CONTAINING PROTEIN C"/>
    <property type="match status" value="1"/>
</dbReference>
<dbReference type="InterPro" id="IPR042506">
    <property type="entry name" value="IQCC"/>
</dbReference>
<dbReference type="AlphaFoldDB" id="A0AAV2ILT3"/>
<dbReference type="PANTHER" id="PTHR16049">
    <property type="entry name" value="IQ DOMAIN-CONTAINING PROTEIN C"/>
    <property type="match status" value="1"/>
</dbReference>
<dbReference type="InterPro" id="IPR000048">
    <property type="entry name" value="IQ_motif_EF-hand-BS"/>
</dbReference>
<reference evidence="2 3" key="1">
    <citation type="submission" date="2024-04" db="EMBL/GenBank/DDBJ databases">
        <authorList>
            <consortium name="Genoscope - CEA"/>
            <person name="William W."/>
        </authorList>
    </citation>
    <scope>NUCLEOTIDE SEQUENCE [LARGE SCALE GENOMIC DNA]</scope>
</reference>
<accession>A0AAV2ILT3</accession>
<keyword evidence="3" id="KW-1185">Reference proteome</keyword>
<evidence type="ECO:0000313" key="2">
    <source>
        <dbReference type="EMBL" id="CAL1548099.1"/>
    </source>
</evidence>